<gene>
    <name evidence="6" type="ORF">TAPDE_002069</name>
</gene>
<evidence type="ECO:0008006" key="8">
    <source>
        <dbReference type="Google" id="ProtNLM"/>
    </source>
</evidence>
<name>R4X907_TAPDE</name>
<dbReference type="eggNOG" id="KOG3223">
    <property type="taxonomic scope" value="Eukaryota"/>
</dbReference>
<dbReference type="InterPro" id="IPR010422">
    <property type="entry name" value="Ccdc124/Oxs1"/>
</dbReference>
<dbReference type="Pfam" id="PF06244">
    <property type="entry name" value="Ccdc124"/>
    <property type="match status" value="1"/>
</dbReference>
<evidence type="ECO:0000259" key="5">
    <source>
        <dbReference type="Pfam" id="PF22048"/>
    </source>
</evidence>
<feature type="region of interest" description="Disordered" evidence="3">
    <location>
        <begin position="216"/>
        <end position="235"/>
    </location>
</feature>
<organism evidence="6 7">
    <name type="scientific">Taphrina deformans (strain PYCC 5710 / ATCC 11124 / CBS 356.35 / IMI 108563 / JCM 9778 / NBRC 8474)</name>
    <name type="common">Peach leaf curl fungus</name>
    <name type="synonym">Lalaria deformans</name>
    <dbReference type="NCBI Taxonomy" id="1097556"/>
    <lineage>
        <taxon>Eukaryota</taxon>
        <taxon>Fungi</taxon>
        <taxon>Dikarya</taxon>
        <taxon>Ascomycota</taxon>
        <taxon>Taphrinomycotina</taxon>
        <taxon>Taphrinomycetes</taxon>
        <taxon>Taphrinales</taxon>
        <taxon>Taphrinaceae</taxon>
        <taxon>Taphrina</taxon>
    </lineage>
</organism>
<dbReference type="InterPro" id="IPR054414">
    <property type="entry name" value="Ccdc124/Oxs1_C"/>
</dbReference>
<protein>
    <recommendedName>
        <fullName evidence="8">DUF1014-domain-containing protein</fullName>
    </recommendedName>
</protein>
<comment type="caution">
    <text evidence="6">The sequence shown here is derived from an EMBL/GenBank/DDBJ whole genome shotgun (WGS) entry which is preliminary data.</text>
</comment>
<feature type="domain" description="LSO1/LSO2" evidence="5">
    <location>
        <begin position="9"/>
        <end position="68"/>
    </location>
</feature>
<accession>R4X907</accession>
<dbReference type="PANTHER" id="PTHR21680:SF0">
    <property type="entry name" value="COILED-COIL DOMAIN-CONTAINING PROTEIN 124"/>
    <property type="match status" value="1"/>
</dbReference>
<evidence type="ECO:0000256" key="1">
    <source>
        <dbReference type="ARBA" id="ARBA00008296"/>
    </source>
</evidence>
<proteinExistence type="inferred from homology"/>
<dbReference type="AlphaFoldDB" id="R4X907"/>
<sequence length="235" mass="25738">MPNPKKRAEKQEAASSKKNAAEAAKKASAEEAEWNKGAKGASKSDKEAEKKAEQQRKKDEKARLEAEENAALPSKPVAKAKGAEKAAAKKTNKIEDFLAASGIEKKAPGLTATNIDDALDALTITGKGPKVVNTADIDRHPERRFKAAYAAFEERRIAEMKAEKSGLRLQQMKDVAYKEFQKSPENPFNQLTADHNGESLIAPWASIANQSATREELQDIAQAERQKTEKRLATK</sequence>
<dbReference type="STRING" id="1097556.R4X907"/>
<keyword evidence="7" id="KW-1185">Reference proteome</keyword>
<feature type="compositionally biased region" description="Basic and acidic residues" evidence="3">
    <location>
        <begin position="81"/>
        <end position="90"/>
    </location>
</feature>
<feature type="domain" description="Coiled-coil" evidence="4">
    <location>
        <begin position="108"/>
        <end position="190"/>
    </location>
</feature>
<evidence type="ECO:0000256" key="3">
    <source>
        <dbReference type="SAM" id="MobiDB-lite"/>
    </source>
</evidence>
<dbReference type="GO" id="GO:0003713">
    <property type="term" value="F:transcription coactivator activity"/>
    <property type="evidence" value="ECO:0007669"/>
    <property type="project" value="TreeGrafter"/>
</dbReference>
<dbReference type="EMBL" id="CAHR02000071">
    <property type="protein sequence ID" value="CCG82128.1"/>
    <property type="molecule type" value="Genomic_DNA"/>
</dbReference>
<evidence type="ECO:0000259" key="4">
    <source>
        <dbReference type="Pfam" id="PF06244"/>
    </source>
</evidence>
<reference evidence="6 7" key="1">
    <citation type="journal article" date="2013" name="MBio">
        <title>Genome sequencing of the plant pathogen Taphrina deformans, the causal agent of peach leaf curl.</title>
        <authorList>
            <person name="Cisse O.H."/>
            <person name="Almeida J.M.G.C.F."/>
            <person name="Fonseca A."/>
            <person name="Kumar A.A."/>
            <person name="Salojaervi J."/>
            <person name="Overmyer K."/>
            <person name="Hauser P.M."/>
            <person name="Pagni M."/>
        </authorList>
    </citation>
    <scope>NUCLEOTIDE SEQUENCE [LARGE SCALE GENOMIC DNA]</scope>
    <source>
        <strain evidence="7">PYCC 5710 / ATCC 11124 / CBS 356.35 / IMI 108563 / JCM 9778 / NBRC 8474</strain>
    </source>
</reference>
<dbReference type="Pfam" id="PF22048">
    <property type="entry name" value="LSO1_2-like"/>
    <property type="match status" value="1"/>
</dbReference>
<evidence type="ECO:0000313" key="7">
    <source>
        <dbReference type="Proteomes" id="UP000013776"/>
    </source>
</evidence>
<dbReference type="VEuPathDB" id="FungiDB:TAPDE_002069"/>
<feature type="compositionally biased region" description="Basic and acidic residues" evidence="3">
    <location>
        <begin position="19"/>
        <end position="66"/>
    </location>
</feature>
<comment type="similarity">
    <text evidence="1">Belongs to the CCDC124 family.</text>
</comment>
<evidence type="ECO:0000256" key="2">
    <source>
        <dbReference type="ARBA" id="ARBA00023054"/>
    </source>
</evidence>
<feature type="region of interest" description="Disordered" evidence="3">
    <location>
        <begin position="1"/>
        <end position="90"/>
    </location>
</feature>
<dbReference type="InterPro" id="IPR054413">
    <property type="entry name" value="LSO1/2"/>
</dbReference>
<dbReference type="Proteomes" id="UP000013776">
    <property type="component" value="Unassembled WGS sequence"/>
</dbReference>
<dbReference type="OrthoDB" id="76412at2759"/>
<keyword evidence="2" id="KW-0175">Coiled coil</keyword>
<dbReference type="PANTHER" id="PTHR21680">
    <property type="entry name" value="COILED-COIL DOMAIN-CONTAINING PROTEIN 124"/>
    <property type="match status" value="1"/>
</dbReference>
<evidence type="ECO:0000313" key="6">
    <source>
        <dbReference type="EMBL" id="CCG82128.1"/>
    </source>
</evidence>
<dbReference type="GO" id="GO:0006366">
    <property type="term" value="P:transcription by RNA polymerase II"/>
    <property type="evidence" value="ECO:0007669"/>
    <property type="project" value="TreeGrafter"/>
</dbReference>
<dbReference type="GO" id="GO:0005634">
    <property type="term" value="C:nucleus"/>
    <property type="evidence" value="ECO:0007669"/>
    <property type="project" value="TreeGrafter"/>
</dbReference>